<reference evidence="3" key="1">
    <citation type="submission" date="2020-04" db="EMBL/GenBank/DDBJ databases">
        <authorList>
            <person name="Kittiwongwattana C."/>
        </authorList>
    </citation>
    <scope>NUCLEOTIDE SEQUENCE [LARGE SCALE GENOMIC DNA]</scope>
    <source>
        <strain evidence="3">1310</strain>
    </source>
</reference>
<dbReference type="InterPro" id="IPR051531">
    <property type="entry name" value="N-acetyltransferase"/>
</dbReference>
<dbReference type="EMBL" id="CP051205">
    <property type="protein sequence ID" value="QJB35887.1"/>
    <property type="molecule type" value="Genomic_DNA"/>
</dbReference>
<dbReference type="InterPro" id="IPR000182">
    <property type="entry name" value="GNAT_dom"/>
</dbReference>
<proteinExistence type="predicted"/>
<feature type="domain" description="N-acetyltransferase" evidence="1">
    <location>
        <begin position="11"/>
        <end position="181"/>
    </location>
</feature>
<accession>A0AAE6ZND0</accession>
<evidence type="ECO:0000313" key="2">
    <source>
        <dbReference type="EMBL" id="QJB35887.1"/>
    </source>
</evidence>
<dbReference type="InterPro" id="IPR016181">
    <property type="entry name" value="Acyl_CoA_acyltransferase"/>
</dbReference>
<dbReference type="PROSITE" id="PS51186">
    <property type="entry name" value="GNAT"/>
    <property type="match status" value="1"/>
</dbReference>
<dbReference type="Proteomes" id="UP000502421">
    <property type="component" value="Chromosome"/>
</dbReference>
<dbReference type="AlphaFoldDB" id="A0AAE6ZND0"/>
<dbReference type="PANTHER" id="PTHR43792:SF1">
    <property type="entry name" value="N-ACETYLTRANSFERASE DOMAIN-CONTAINING PROTEIN"/>
    <property type="match status" value="1"/>
</dbReference>
<gene>
    <name evidence="2" type="ORF">HF329_33095</name>
</gene>
<dbReference type="Gene3D" id="3.40.630.30">
    <property type="match status" value="1"/>
</dbReference>
<evidence type="ECO:0000259" key="1">
    <source>
        <dbReference type="PROSITE" id="PS51186"/>
    </source>
</evidence>
<dbReference type="Pfam" id="PF13302">
    <property type="entry name" value="Acetyltransf_3"/>
    <property type="match status" value="1"/>
</dbReference>
<protein>
    <submittedName>
        <fullName evidence="2">GNAT family N-acetyltransferase</fullName>
    </submittedName>
</protein>
<evidence type="ECO:0000313" key="3">
    <source>
        <dbReference type="Proteomes" id="UP000502421"/>
    </source>
</evidence>
<sequence length="186" mass="20786">MPSTDIITPRLTLRLLGDEVRDACLAGNLEKASVLLGAGIPAAMLDHPSSLRHDKKQLATDASYPPWASRAIILSGENKTIGLIRFHTSPDPHASKDYLENAVEIGYQVFEPYRRKGYAREAATAMFNWAREHFQVHRFVASIAPDNLPSLNLVTSLGFIKVDEVMDETDGMEYVFAVNYTDEKHR</sequence>
<dbReference type="KEGG" id="coy:HF329_33095"/>
<dbReference type="SUPFAM" id="SSF55729">
    <property type="entry name" value="Acyl-CoA N-acyltransferases (Nat)"/>
    <property type="match status" value="1"/>
</dbReference>
<name>A0AAE6ZND0_9BACT</name>
<dbReference type="GO" id="GO:0016747">
    <property type="term" value="F:acyltransferase activity, transferring groups other than amino-acyl groups"/>
    <property type="evidence" value="ECO:0007669"/>
    <property type="project" value="InterPro"/>
</dbReference>
<organism evidence="2 3">
    <name type="scientific">Chitinophaga oryzae</name>
    <dbReference type="NCBI Taxonomy" id="2725414"/>
    <lineage>
        <taxon>Bacteria</taxon>
        <taxon>Pseudomonadati</taxon>
        <taxon>Bacteroidota</taxon>
        <taxon>Chitinophagia</taxon>
        <taxon>Chitinophagales</taxon>
        <taxon>Chitinophagaceae</taxon>
        <taxon>Chitinophaga</taxon>
    </lineage>
</organism>
<dbReference type="PANTHER" id="PTHR43792">
    <property type="entry name" value="GNAT FAMILY, PUTATIVE (AFU_ORTHOLOGUE AFUA_3G00765)-RELATED-RELATED"/>
    <property type="match status" value="1"/>
</dbReference>
<dbReference type="RefSeq" id="WP_168811384.1">
    <property type="nucleotide sequence ID" value="NZ_CP051205.1"/>
</dbReference>